<accession>A0A6N3CZ75</accession>
<dbReference type="AlphaFoldDB" id="A0A6N3CZ75"/>
<sequence length="141" mass="16114">MSHDILSLETCFCHTAYIFGKSHKPLRAMIVGGRSLSWHLEDLAALLGLDDEDGFLDKLRNNPRVGVWCRHFPSREDPMRLEVMEFVDIGGMCDLLQYARDSGKLTPDEAKDWHFFLDGLMIMQLRKTQGCGTAHLLFSTR</sequence>
<organism evidence="1">
    <name type="scientific">Eubacterium limosum</name>
    <dbReference type="NCBI Taxonomy" id="1736"/>
    <lineage>
        <taxon>Bacteria</taxon>
        <taxon>Bacillati</taxon>
        <taxon>Bacillota</taxon>
        <taxon>Clostridia</taxon>
        <taxon>Eubacteriales</taxon>
        <taxon>Eubacteriaceae</taxon>
        <taxon>Eubacterium</taxon>
    </lineage>
</organism>
<reference evidence="1" key="1">
    <citation type="submission" date="2019-11" db="EMBL/GenBank/DDBJ databases">
        <authorList>
            <person name="Feng L."/>
        </authorList>
    </citation>
    <scope>NUCLEOTIDE SEQUENCE</scope>
    <source>
        <strain evidence="1">ElimosumLFYP34</strain>
    </source>
</reference>
<evidence type="ECO:0000313" key="1">
    <source>
        <dbReference type="EMBL" id="VYU18777.1"/>
    </source>
</evidence>
<name>A0A6N3CZ75_EUBLI</name>
<protein>
    <submittedName>
        <fullName evidence="1">Uncharacterized protein</fullName>
    </submittedName>
</protein>
<dbReference type="EMBL" id="CACRTR010000008">
    <property type="protein sequence ID" value="VYU18777.1"/>
    <property type="molecule type" value="Genomic_DNA"/>
</dbReference>
<proteinExistence type="predicted"/>
<gene>
    <name evidence="1" type="ORF">ELLFYP34_02894</name>
</gene>